<dbReference type="InterPro" id="IPR051532">
    <property type="entry name" value="Ester_Hydrolysis_Enzymes"/>
</dbReference>
<dbReference type="Proteomes" id="UP000184543">
    <property type="component" value="Unassembled WGS sequence"/>
</dbReference>
<dbReference type="PANTHER" id="PTHR30383">
    <property type="entry name" value="THIOESTERASE 1/PROTEASE 1/LYSOPHOSPHOLIPASE L1"/>
    <property type="match status" value="1"/>
</dbReference>
<dbReference type="SUPFAM" id="SSF52266">
    <property type="entry name" value="SGNH hydrolase"/>
    <property type="match status" value="2"/>
</dbReference>
<evidence type="ECO:0000259" key="1">
    <source>
        <dbReference type="Pfam" id="PF13472"/>
    </source>
</evidence>
<feature type="domain" description="SGNH hydrolase-type esterase" evidence="1">
    <location>
        <begin position="527"/>
        <end position="698"/>
    </location>
</feature>
<accession>A0A1M6MXP2</accession>
<feature type="domain" description="SGNH hydrolase-type esterase" evidence="1">
    <location>
        <begin position="33"/>
        <end position="207"/>
    </location>
</feature>
<protein>
    <submittedName>
        <fullName evidence="2">Lysophospholipase L1</fullName>
    </submittedName>
</protein>
<dbReference type="Pfam" id="PF13472">
    <property type="entry name" value="Lipase_GDSL_2"/>
    <property type="match status" value="2"/>
</dbReference>
<gene>
    <name evidence="2" type="ORF">SAMN04488513_11152</name>
</gene>
<dbReference type="GO" id="GO:0004622">
    <property type="term" value="F:phosphatidylcholine lysophospholipase activity"/>
    <property type="evidence" value="ECO:0007669"/>
    <property type="project" value="TreeGrafter"/>
</dbReference>
<dbReference type="PANTHER" id="PTHR30383:SF5">
    <property type="entry name" value="SGNH HYDROLASE-TYPE ESTERASE DOMAIN-CONTAINING PROTEIN"/>
    <property type="match status" value="1"/>
</dbReference>
<reference evidence="3" key="1">
    <citation type="submission" date="2016-11" db="EMBL/GenBank/DDBJ databases">
        <authorList>
            <person name="Varghese N."/>
            <person name="Submissions S."/>
        </authorList>
    </citation>
    <scope>NUCLEOTIDE SEQUENCE [LARGE SCALE GENOMIC DNA]</scope>
    <source>
        <strain evidence="3">DSM 19858</strain>
    </source>
</reference>
<sequence>MNRGVFFLLIVSLVFPHWGQGQKDTLKKIKVACVGNSITYGARVHNRTMNSYPAQLQNLLGNDYQVKNFGVSGTTLLKRGDRPYWETEAYKNALAFVPDIVFIKLGTNDSKSQNRVYLNEMKKDYEELIGSFKAKNQDTRIILLLPVPAFTQDSTSIYDPVIKQSIIPKIQEVAYTTESEVIDLYQLFVDRADLLPDKIHPSDLGAAVIAQRLYECLVRRPGDKDVDLGEDKRIEALSETNFYGYRLLQFKFKGHEAKLALPKRPAKGLPWVLRARFWGHEPQTDIALLERGFHIAYCDVSELFGNREAVGRWNSFHALMTGKGLSQKVVIEAMSRGGLIAYNWAAQNADKVACIYADAPVLTGKSWPGGKGTGTGSAKDWEKFKLAHGVTDDGGGEYFEGDPMAKIKKIAQGGYPILHVCGETDKVVPIVENTIPFAKGIEGNGGTIETIYKPENGHHPHSLPNPTPILNFILRATGQKINFATVPAPSAEYRSAAGWTNGKDWWAQAADIDSICAKGKKADLLLVGNSITQGFGGTRPHVTHRPGKEAADLYFSGYNWINAGISGDRTQNVLWRLLHGAYEKAGPKVVVLTVGVNNFPFESSNEIAQGIRRVVEVAERKFPDSRILLFGPLVTGIEPDSPQRKKYNEMQRAIDSLGEDPRVSYHEIAHLFLDGQGKLDARLFSSDGIHLKPEGYKVWAAYIKQQIGK</sequence>
<evidence type="ECO:0000313" key="3">
    <source>
        <dbReference type="Proteomes" id="UP000184543"/>
    </source>
</evidence>
<name>A0A1M6MXP2_9FLAO</name>
<dbReference type="SUPFAM" id="SSF53474">
    <property type="entry name" value="alpha/beta-Hydrolases"/>
    <property type="match status" value="1"/>
</dbReference>
<dbReference type="EMBL" id="FQYU01000011">
    <property type="protein sequence ID" value="SHJ88281.1"/>
    <property type="molecule type" value="Genomic_DNA"/>
</dbReference>
<dbReference type="AlphaFoldDB" id="A0A1M6MXP2"/>
<dbReference type="Gene3D" id="3.40.50.1110">
    <property type="entry name" value="SGNH hydrolase"/>
    <property type="match status" value="2"/>
</dbReference>
<dbReference type="InterPro" id="IPR036514">
    <property type="entry name" value="SGNH_hydro_sf"/>
</dbReference>
<dbReference type="STRING" id="192903.SAMN04488513_11152"/>
<organism evidence="2 3">
    <name type="scientific">Pseudozobellia thermophila</name>
    <dbReference type="NCBI Taxonomy" id="192903"/>
    <lineage>
        <taxon>Bacteria</taxon>
        <taxon>Pseudomonadati</taxon>
        <taxon>Bacteroidota</taxon>
        <taxon>Flavobacteriia</taxon>
        <taxon>Flavobacteriales</taxon>
        <taxon>Flavobacteriaceae</taxon>
        <taxon>Pseudozobellia</taxon>
    </lineage>
</organism>
<proteinExistence type="predicted"/>
<evidence type="ECO:0000313" key="2">
    <source>
        <dbReference type="EMBL" id="SHJ88281.1"/>
    </source>
</evidence>
<dbReference type="InterPro" id="IPR029058">
    <property type="entry name" value="AB_hydrolase_fold"/>
</dbReference>
<keyword evidence="3" id="KW-1185">Reference proteome</keyword>
<dbReference type="Gene3D" id="3.40.50.1820">
    <property type="entry name" value="alpha/beta hydrolase"/>
    <property type="match status" value="1"/>
</dbReference>
<dbReference type="InterPro" id="IPR013830">
    <property type="entry name" value="SGNH_hydro"/>
</dbReference>